<evidence type="ECO:0000313" key="2">
    <source>
        <dbReference type="EMBL" id="MBF4500700.1"/>
    </source>
</evidence>
<protein>
    <submittedName>
        <fullName evidence="2">Uncharacterized protein</fullName>
    </submittedName>
</protein>
<name>A0A8J7GA12_9BACL</name>
<reference evidence="2" key="1">
    <citation type="submission" date="2020-11" db="EMBL/GenBank/DDBJ databases">
        <title>Multidrug resistant novel bacterium Savagea serpentis sp. nov., isolated from the scats of a vine snake (Ahaetulla nasuta).</title>
        <authorList>
            <person name="Venkata Ramana V."/>
            <person name="Vikas Patil S."/>
            <person name="Yogita Lugani V."/>
        </authorList>
    </citation>
    <scope>NUCLEOTIDE SEQUENCE</scope>
    <source>
        <strain evidence="2">SN6</strain>
    </source>
</reference>
<dbReference type="Proteomes" id="UP000622653">
    <property type="component" value="Unassembled WGS sequence"/>
</dbReference>
<organism evidence="2 3">
    <name type="scientific">Savagea serpentis</name>
    <dbReference type="NCBI Taxonomy" id="2785297"/>
    <lineage>
        <taxon>Bacteria</taxon>
        <taxon>Bacillati</taxon>
        <taxon>Bacillota</taxon>
        <taxon>Bacilli</taxon>
        <taxon>Bacillales</taxon>
        <taxon>Caryophanaceae</taxon>
        <taxon>Savagea</taxon>
    </lineage>
</organism>
<dbReference type="AlphaFoldDB" id="A0A8J7GA12"/>
<accession>A0A8J7GA12</accession>
<keyword evidence="3" id="KW-1185">Reference proteome</keyword>
<proteinExistence type="predicted"/>
<evidence type="ECO:0000256" key="1">
    <source>
        <dbReference type="SAM" id="MobiDB-lite"/>
    </source>
</evidence>
<dbReference type="RefSeq" id="WP_194562126.1">
    <property type="nucleotide sequence ID" value="NZ_JADKPV010000001.1"/>
</dbReference>
<gene>
    <name evidence="2" type="ORF">IRY55_04915</name>
</gene>
<dbReference type="EMBL" id="JADKPV010000001">
    <property type="protein sequence ID" value="MBF4500700.1"/>
    <property type="molecule type" value="Genomic_DNA"/>
</dbReference>
<sequence>MWHVQQFLENPVSPHYDYAKIKRIQAITPESLDQAKREYSLPPEKIKERPERHSSLSTQTMYIYPVNWKR</sequence>
<comment type="caution">
    <text evidence="2">The sequence shown here is derived from an EMBL/GenBank/DDBJ whole genome shotgun (WGS) entry which is preliminary data.</text>
</comment>
<evidence type="ECO:0000313" key="3">
    <source>
        <dbReference type="Proteomes" id="UP000622653"/>
    </source>
</evidence>
<feature type="region of interest" description="Disordered" evidence="1">
    <location>
        <begin position="33"/>
        <end position="54"/>
    </location>
</feature>